<keyword evidence="6" id="KW-0436">Ligase</keyword>
<evidence type="ECO:0000313" key="7">
    <source>
        <dbReference type="Proteomes" id="UP000077667"/>
    </source>
</evidence>
<dbReference type="PIRSF" id="PIRSF006806">
    <property type="entry name" value="FTHF_cligase"/>
    <property type="match status" value="1"/>
</dbReference>
<dbReference type="InterPro" id="IPR037171">
    <property type="entry name" value="NagB/RpiA_transferase-like"/>
</dbReference>
<dbReference type="EC" id="6.3.3.2" evidence="5"/>
<keyword evidence="7" id="KW-1185">Reference proteome</keyword>
<evidence type="ECO:0000313" key="6">
    <source>
        <dbReference type="EMBL" id="ANH81051.1"/>
    </source>
</evidence>
<feature type="binding site" evidence="4">
    <location>
        <begin position="3"/>
        <end position="7"/>
    </location>
    <ligand>
        <name>ATP</name>
        <dbReference type="ChEBI" id="CHEBI:30616"/>
    </ligand>
</feature>
<feature type="binding site" evidence="4">
    <location>
        <position position="55"/>
    </location>
    <ligand>
        <name>substrate</name>
    </ligand>
</feature>
<dbReference type="InterPro" id="IPR002698">
    <property type="entry name" value="FTHF_cligase"/>
</dbReference>
<dbReference type="Gene3D" id="3.40.50.10420">
    <property type="entry name" value="NagB/RpiA/CoA transferase-like"/>
    <property type="match status" value="1"/>
</dbReference>
<dbReference type="PANTHER" id="PTHR23407">
    <property type="entry name" value="ATPASE INHIBITOR/5-FORMYLTETRAHYDROFOLATE CYCLO-LIGASE"/>
    <property type="match status" value="1"/>
</dbReference>
<sequence length="189" mass="21436">MLKSEARKLYRQKRAAITPREQRIWDDLLLIQFQQLSLPPVRSVFSYAAIENRKEISPDAIIGYLEFSNPGLKIAYPVYDHSIAAMKAVWVNDATFFVVNPQGISEPENGIPAAPGELDIILVPLLCFDKAGYRVGYGKGVYDKFLKNVRPDALKIGLSYFEAVANIEDTNEFDVSLNYCITPHRIYEF</sequence>
<comment type="cofactor">
    <cofactor evidence="5">
        <name>Mg(2+)</name>
        <dbReference type="ChEBI" id="CHEBI:18420"/>
    </cofactor>
</comment>
<dbReference type="GO" id="GO:0009396">
    <property type="term" value="P:folic acid-containing compound biosynthetic process"/>
    <property type="evidence" value="ECO:0007669"/>
    <property type="project" value="TreeGrafter"/>
</dbReference>
<dbReference type="RefSeq" id="WP_067754615.1">
    <property type="nucleotide sequence ID" value="NZ_CP015772.1"/>
</dbReference>
<dbReference type="AlphaFoldDB" id="A0A1A9I2Y3"/>
<dbReference type="EMBL" id="CP015772">
    <property type="protein sequence ID" value="ANH81051.1"/>
    <property type="molecule type" value="Genomic_DNA"/>
</dbReference>
<evidence type="ECO:0000256" key="3">
    <source>
        <dbReference type="ARBA" id="ARBA00022840"/>
    </source>
</evidence>
<dbReference type="PANTHER" id="PTHR23407:SF1">
    <property type="entry name" value="5-FORMYLTETRAHYDROFOLATE CYCLO-LIGASE"/>
    <property type="match status" value="1"/>
</dbReference>
<feature type="binding site" evidence="4">
    <location>
        <begin position="134"/>
        <end position="142"/>
    </location>
    <ligand>
        <name>ATP</name>
        <dbReference type="ChEBI" id="CHEBI:30616"/>
    </ligand>
</feature>
<dbReference type="GO" id="GO:0046872">
    <property type="term" value="F:metal ion binding"/>
    <property type="evidence" value="ECO:0007669"/>
    <property type="project" value="UniProtKB-KW"/>
</dbReference>
<dbReference type="NCBIfam" id="TIGR02727">
    <property type="entry name" value="MTHFS_bact"/>
    <property type="match status" value="1"/>
</dbReference>
<dbReference type="OrthoDB" id="9801938at2"/>
<keyword evidence="5" id="KW-0460">Magnesium</keyword>
<dbReference type="GO" id="GO:0035999">
    <property type="term" value="P:tetrahydrofolate interconversion"/>
    <property type="evidence" value="ECO:0007669"/>
    <property type="project" value="TreeGrafter"/>
</dbReference>
<keyword evidence="3 4" id="KW-0067">ATP-binding</keyword>
<dbReference type="Proteomes" id="UP000077667">
    <property type="component" value="Chromosome"/>
</dbReference>
<protein>
    <recommendedName>
        <fullName evidence="5">5-formyltetrahydrofolate cyclo-ligase</fullName>
        <ecNumber evidence="5">6.3.3.2</ecNumber>
    </recommendedName>
</protein>
<evidence type="ECO:0000256" key="1">
    <source>
        <dbReference type="ARBA" id="ARBA00010638"/>
    </source>
</evidence>
<keyword evidence="5" id="KW-0479">Metal-binding</keyword>
<comment type="similarity">
    <text evidence="1 5">Belongs to the 5-formyltetrahydrofolate cyclo-ligase family.</text>
</comment>
<name>A0A1A9I2Y3_9BACT</name>
<keyword evidence="2 4" id="KW-0547">Nucleotide-binding</keyword>
<dbReference type="InterPro" id="IPR024185">
    <property type="entry name" value="FTHF_cligase-like_sf"/>
</dbReference>
<proteinExistence type="inferred from homology"/>
<dbReference type="GO" id="GO:0030272">
    <property type="term" value="F:5-formyltetrahydrofolate cyclo-ligase activity"/>
    <property type="evidence" value="ECO:0007669"/>
    <property type="project" value="UniProtKB-EC"/>
</dbReference>
<accession>A0A1A9I2Y3</accession>
<comment type="catalytic activity">
    <reaction evidence="5">
        <text>(6S)-5-formyl-5,6,7,8-tetrahydrofolate + ATP = (6R)-5,10-methenyltetrahydrofolate + ADP + phosphate</text>
        <dbReference type="Rhea" id="RHEA:10488"/>
        <dbReference type="ChEBI" id="CHEBI:30616"/>
        <dbReference type="ChEBI" id="CHEBI:43474"/>
        <dbReference type="ChEBI" id="CHEBI:57455"/>
        <dbReference type="ChEBI" id="CHEBI:57457"/>
        <dbReference type="ChEBI" id="CHEBI:456216"/>
        <dbReference type="EC" id="6.3.3.2"/>
    </reaction>
</comment>
<evidence type="ECO:0000256" key="4">
    <source>
        <dbReference type="PIRSR" id="PIRSR006806-1"/>
    </source>
</evidence>
<organism evidence="6 7">
    <name type="scientific">Niabella ginsenosidivorans</name>
    <dbReference type="NCBI Taxonomy" id="1176587"/>
    <lineage>
        <taxon>Bacteria</taxon>
        <taxon>Pseudomonadati</taxon>
        <taxon>Bacteroidota</taxon>
        <taxon>Chitinophagia</taxon>
        <taxon>Chitinophagales</taxon>
        <taxon>Chitinophagaceae</taxon>
        <taxon>Niabella</taxon>
    </lineage>
</organism>
<dbReference type="Pfam" id="PF01812">
    <property type="entry name" value="5-FTHF_cyc-lig"/>
    <property type="match status" value="1"/>
</dbReference>
<evidence type="ECO:0000256" key="2">
    <source>
        <dbReference type="ARBA" id="ARBA00022741"/>
    </source>
</evidence>
<evidence type="ECO:0000256" key="5">
    <source>
        <dbReference type="RuleBase" id="RU361279"/>
    </source>
</evidence>
<dbReference type="KEGG" id="nia:A8C56_08720"/>
<dbReference type="SUPFAM" id="SSF100950">
    <property type="entry name" value="NagB/RpiA/CoA transferase-like"/>
    <property type="match status" value="1"/>
</dbReference>
<dbReference type="GO" id="GO:0005524">
    <property type="term" value="F:ATP binding"/>
    <property type="evidence" value="ECO:0007669"/>
    <property type="project" value="UniProtKB-KW"/>
</dbReference>
<dbReference type="STRING" id="1176587.A8C56_08720"/>
<reference evidence="6 7" key="1">
    <citation type="submission" date="2016-05" db="EMBL/GenBank/DDBJ databases">
        <title>Niabella ginsenosidivorans BS26 whole genome sequencing.</title>
        <authorList>
            <person name="Im W.T."/>
            <person name="Siddiqi M.Z."/>
        </authorList>
    </citation>
    <scope>NUCLEOTIDE SEQUENCE [LARGE SCALE GENOMIC DNA]</scope>
    <source>
        <strain evidence="6 7">BS26</strain>
    </source>
</reference>
<gene>
    <name evidence="6" type="ORF">A8C56_08720</name>
</gene>